<evidence type="ECO:0000313" key="7">
    <source>
        <dbReference type="EMBL" id="KAA6377961.1"/>
    </source>
</evidence>
<feature type="domain" description="IBR" evidence="5">
    <location>
        <begin position="1"/>
        <end position="44"/>
    </location>
</feature>
<evidence type="ECO:0000256" key="4">
    <source>
        <dbReference type="ARBA" id="ARBA00022833"/>
    </source>
</evidence>
<keyword evidence="2" id="KW-0863">Zinc-finger</keyword>
<evidence type="ECO:0000313" key="8">
    <source>
        <dbReference type="Proteomes" id="UP000324800"/>
    </source>
</evidence>
<dbReference type="AlphaFoldDB" id="A0A5J4V6Y6"/>
<dbReference type="EMBL" id="SNRW01009465">
    <property type="protein sequence ID" value="KAA6377961.1"/>
    <property type="molecule type" value="Genomic_DNA"/>
</dbReference>
<dbReference type="GO" id="GO:0008270">
    <property type="term" value="F:zinc ion binding"/>
    <property type="evidence" value="ECO:0007669"/>
    <property type="project" value="UniProtKB-KW"/>
</dbReference>
<evidence type="ECO:0008006" key="9">
    <source>
        <dbReference type="Google" id="ProtNLM"/>
    </source>
</evidence>
<name>A0A5J4V6Y6_9EUKA</name>
<dbReference type="SUPFAM" id="SSF57850">
    <property type="entry name" value="RING/U-box"/>
    <property type="match status" value="2"/>
</dbReference>
<evidence type="ECO:0000256" key="1">
    <source>
        <dbReference type="ARBA" id="ARBA00022723"/>
    </source>
</evidence>
<dbReference type="Gene3D" id="1.20.120.1750">
    <property type="match status" value="1"/>
</dbReference>
<evidence type="ECO:0000256" key="2">
    <source>
        <dbReference type="ARBA" id="ARBA00022771"/>
    </source>
</evidence>
<dbReference type="Pfam" id="PF01485">
    <property type="entry name" value="IBR"/>
    <property type="match status" value="1"/>
</dbReference>
<sequence length="105" mass="12203">MHWCPYPNCQYVIIKKGLITDVKCICGHEFCFVCQKDAHMPATCKYELKIQLRIANFLTEQYVLSMGFVCPLTTCIMRDPVRASDGIAYERITFLRQFPNHPLKP</sequence>
<evidence type="ECO:0000256" key="3">
    <source>
        <dbReference type="ARBA" id="ARBA00022786"/>
    </source>
</evidence>
<dbReference type="Pfam" id="PF04564">
    <property type="entry name" value="U-box"/>
    <property type="match status" value="1"/>
</dbReference>
<dbReference type="InterPro" id="IPR002867">
    <property type="entry name" value="IBR_dom"/>
</dbReference>
<keyword evidence="3" id="KW-0833">Ubl conjugation pathway</keyword>
<dbReference type="GO" id="GO:0004842">
    <property type="term" value="F:ubiquitin-protein transferase activity"/>
    <property type="evidence" value="ECO:0007669"/>
    <property type="project" value="InterPro"/>
</dbReference>
<reference evidence="7 8" key="1">
    <citation type="submission" date="2019-03" db="EMBL/GenBank/DDBJ databases">
        <title>Single cell metagenomics reveals metabolic interactions within the superorganism composed of flagellate Streblomastix strix and complex community of Bacteroidetes bacteria on its surface.</title>
        <authorList>
            <person name="Treitli S.C."/>
            <person name="Kolisko M."/>
            <person name="Husnik F."/>
            <person name="Keeling P."/>
            <person name="Hampl V."/>
        </authorList>
    </citation>
    <scope>NUCLEOTIDE SEQUENCE [LARGE SCALE GENOMIC DNA]</scope>
    <source>
        <strain evidence="7">ST1C</strain>
    </source>
</reference>
<evidence type="ECO:0000259" key="5">
    <source>
        <dbReference type="Pfam" id="PF01485"/>
    </source>
</evidence>
<evidence type="ECO:0000259" key="6">
    <source>
        <dbReference type="Pfam" id="PF04564"/>
    </source>
</evidence>
<dbReference type="Gene3D" id="3.30.40.10">
    <property type="entry name" value="Zinc/RING finger domain, C3HC4 (zinc finger)"/>
    <property type="match status" value="1"/>
</dbReference>
<dbReference type="GO" id="GO:0016567">
    <property type="term" value="P:protein ubiquitination"/>
    <property type="evidence" value="ECO:0007669"/>
    <property type="project" value="InterPro"/>
</dbReference>
<gene>
    <name evidence="7" type="ORF">EZS28_026513</name>
</gene>
<dbReference type="OrthoDB" id="10069349at2759"/>
<dbReference type="InterPro" id="IPR013083">
    <property type="entry name" value="Znf_RING/FYVE/PHD"/>
</dbReference>
<accession>A0A5J4V6Y6</accession>
<keyword evidence="1" id="KW-0479">Metal-binding</keyword>
<dbReference type="InterPro" id="IPR003613">
    <property type="entry name" value="Ubox_domain"/>
</dbReference>
<feature type="domain" description="U-box" evidence="6">
    <location>
        <begin position="68"/>
        <end position="98"/>
    </location>
</feature>
<organism evidence="7 8">
    <name type="scientific">Streblomastix strix</name>
    <dbReference type="NCBI Taxonomy" id="222440"/>
    <lineage>
        <taxon>Eukaryota</taxon>
        <taxon>Metamonada</taxon>
        <taxon>Preaxostyla</taxon>
        <taxon>Oxymonadida</taxon>
        <taxon>Streblomastigidae</taxon>
        <taxon>Streblomastix</taxon>
    </lineage>
</organism>
<dbReference type="Proteomes" id="UP000324800">
    <property type="component" value="Unassembled WGS sequence"/>
</dbReference>
<proteinExistence type="predicted"/>
<comment type="caution">
    <text evidence="7">The sequence shown here is derived from an EMBL/GenBank/DDBJ whole genome shotgun (WGS) entry which is preliminary data.</text>
</comment>
<keyword evidence="4" id="KW-0862">Zinc</keyword>
<protein>
    <recommendedName>
        <fullName evidence="9">IBR domain-containing protein</fullName>
    </recommendedName>
</protein>